<dbReference type="OrthoDB" id="9774177at2"/>
<dbReference type="PANTHER" id="PTHR31609">
    <property type="entry name" value="YDJC DEACETYLASE FAMILY MEMBER"/>
    <property type="match status" value="1"/>
</dbReference>
<gene>
    <name evidence="6" type="ORF">SAMN04488071_0185</name>
</gene>
<dbReference type="InterPro" id="IPR006879">
    <property type="entry name" value="YdjC-like"/>
</dbReference>
<comment type="cofactor">
    <cofactor evidence="1">
        <name>Mg(2+)</name>
        <dbReference type="ChEBI" id="CHEBI:18420"/>
    </cofactor>
</comment>
<evidence type="ECO:0008006" key="8">
    <source>
        <dbReference type="Google" id="ProtNLM"/>
    </source>
</evidence>
<dbReference type="PANTHER" id="PTHR31609:SF1">
    <property type="entry name" value="CARBOHYDRATE DEACETYLASE"/>
    <property type="match status" value="1"/>
</dbReference>
<protein>
    <recommendedName>
        <fullName evidence="8">ChbG/HpnK family deacetylase</fullName>
    </recommendedName>
</protein>
<evidence type="ECO:0000256" key="5">
    <source>
        <dbReference type="ARBA" id="ARBA00023277"/>
    </source>
</evidence>
<dbReference type="AlphaFoldDB" id="A0A1G6TD62"/>
<dbReference type="Pfam" id="PF04794">
    <property type="entry name" value="YdjC"/>
    <property type="match status" value="1"/>
</dbReference>
<keyword evidence="2" id="KW-0479">Metal-binding</keyword>
<name>A0A1G6TD62_9PROT</name>
<sequence length="297" mass="33062">MANGRNLVINADGYGFTPGVNEGILRTFEAGIVTSTSCTPNFGHLNKAGEVQRQFPEVSFGIHFNLNVGKPCAPLEKVSSLVGAEGRFFGPALGSKLIKGEVKVEEIEIELAAQAAVLADQGVKISHWDGHQNKHLWPVYFEAASRVAKKFGIPGVRSHRRQLFSNSGPVQKPVLLSYYLRNPKRIITHLGGRFRTAQAERKGFVAADRLITPGYADDSHKSLGSFWYTLADTLPPGISEVYCHPGFPDDLLRSNSQYVDQREDEVRVLIDPRLMDHYKNLKINLVSFWDLYKARGR</sequence>
<evidence type="ECO:0000313" key="7">
    <source>
        <dbReference type="Proteomes" id="UP000183685"/>
    </source>
</evidence>
<proteinExistence type="predicted"/>
<dbReference type="RefSeq" id="WP_068308883.1">
    <property type="nucleotide sequence ID" value="NZ_FNAK01000001.1"/>
</dbReference>
<keyword evidence="4" id="KW-0460">Magnesium</keyword>
<dbReference type="Gene3D" id="3.20.20.370">
    <property type="entry name" value="Glycoside hydrolase/deacetylase"/>
    <property type="match status" value="1"/>
</dbReference>
<evidence type="ECO:0000313" key="6">
    <source>
        <dbReference type="EMBL" id="SDD26476.1"/>
    </source>
</evidence>
<dbReference type="GO" id="GO:0019213">
    <property type="term" value="F:deacetylase activity"/>
    <property type="evidence" value="ECO:0007669"/>
    <property type="project" value="TreeGrafter"/>
</dbReference>
<dbReference type="GO" id="GO:0005975">
    <property type="term" value="P:carbohydrate metabolic process"/>
    <property type="evidence" value="ECO:0007669"/>
    <property type="project" value="InterPro"/>
</dbReference>
<keyword evidence="5" id="KW-0119">Carbohydrate metabolism</keyword>
<keyword evidence="7" id="KW-1185">Reference proteome</keyword>
<reference evidence="6 7" key="1">
    <citation type="submission" date="2016-10" db="EMBL/GenBank/DDBJ databases">
        <authorList>
            <person name="de Groot N.N."/>
        </authorList>
    </citation>
    <scope>NUCLEOTIDE SEQUENCE [LARGE SCALE GENOMIC DNA]</scope>
    <source>
        <strain evidence="6 7">CGMCC 1.9109</strain>
    </source>
</reference>
<evidence type="ECO:0000256" key="3">
    <source>
        <dbReference type="ARBA" id="ARBA00022801"/>
    </source>
</evidence>
<dbReference type="STRING" id="637679.GCA_001550055_00704"/>
<dbReference type="InterPro" id="IPR011330">
    <property type="entry name" value="Glyco_hydro/deAcase_b/a-brl"/>
</dbReference>
<organism evidence="6 7">
    <name type="scientific">Kordiimonas lacus</name>
    <dbReference type="NCBI Taxonomy" id="637679"/>
    <lineage>
        <taxon>Bacteria</taxon>
        <taxon>Pseudomonadati</taxon>
        <taxon>Pseudomonadota</taxon>
        <taxon>Alphaproteobacteria</taxon>
        <taxon>Kordiimonadales</taxon>
        <taxon>Kordiimonadaceae</taxon>
        <taxon>Kordiimonas</taxon>
    </lineage>
</organism>
<dbReference type="Proteomes" id="UP000183685">
    <property type="component" value="Unassembled WGS sequence"/>
</dbReference>
<dbReference type="SUPFAM" id="SSF88713">
    <property type="entry name" value="Glycoside hydrolase/deacetylase"/>
    <property type="match status" value="1"/>
</dbReference>
<dbReference type="GO" id="GO:0046872">
    <property type="term" value="F:metal ion binding"/>
    <property type="evidence" value="ECO:0007669"/>
    <property type="project" value="UniProtKB-KW"/>
</dbReference>
<dbReference type="GO" id="GO:0016787">
    <property type="term" value="F:hydrolase activity"/>
    <property type="evidence" value="ECO:0007669"/>
    <property type="project" value="UniProtKB-KW"/>
</dbReference>
<evidence type="ECO:0000256" key="1">
    <source>
        <dbReference type="ARBA" id="ARBA00001946"/>
    </source>
</evidence>
<keyword evidence="3" id="KW-0378">Hydrolase</keyword>
<evidence type="ECO:0000256" key="4">
    <source>
        <dbReference type="ARBA" id="ARBA00022842"/>
    </source>
</evidence>
<accession>A0A1G6TD62</accession>
<evidence type="ECO:0000256" key="2">
    <source>
        <dbReference type="ARBA" id="ARBA00022723"/>
    </source>
</evidence>
<dbReference type="EMBL" id="FNAK01000001">
    <property type="protein sequence ID" value="SDD26476.1"/>
    <property type="molecule type" value="Genomic_DNA"/>
</dbReference>